<keyword evidence="2" id="KW-0378">Hydrolase</keyword>
<comment type="caution">
    <text evidence="2">The sequence shown here is derived from an EMBL/GenBank/DDBJ whole genome shotgun (WGS) entry which is preliminary data.</text>
</comment>
<evidence type="ECO:0000313" key="2">
    <source>
        <dbReference type="EMBL" id="ECQ3012119.1"/>
    </source>
</evidence>
<keyword evidence="2" id="KW-0540">Nuclease</keyword>
<organism evidence="2">
    <name type="scientific">Salmonella enterica</name>
    <name type="common">Salmonella choleraesuis</name>
    <dbReference type="NCBI Taxonomy" id="28901"/>
    <lineage>
        <taxon>Bacteria</taxon>
        <taxon>Pseudomonadati</taxon>
        <taxon>Pseudomonadota</taxon>
        <taxon>Gammaproteobacteria</taxon>
        <taxon>Enterobacterales</taxon>
        <taxon>Enterobacteriaceae</taxon>
        <taxon>Salmonella</taxon>
    </lineage>
</organism>
<reference evidence="2" key="1">
    <citation type="submission" date="2019-08" db="EMBL/GenBank/DDBJ databases">
        <authorList>
            <consortium name="PulseNet: The National Subtyping Network for Foodborne Disease Surveillance"/>
            <person name="Tarr C.L."/>
            <person name="Trees E."/>
            <person name="Katz L.S."/>
            <person name="Carleton-Romer H.A."/>
            <person name="Stroika S."/>
            <person name="Kucerova Z."/>
            <person name="Roache K.F."/>
            <person name="Sabol A.L."/>
            <person name="Besser J."/>
            <person name="Gerner-Smidt P."/>
        </authorList>
    </citation>
    <scope>NUCLEOTIDE SEQUENCE</scope>
    <source>
        <strain evidence="3">2014K-0489</strain>
        <strain evidence="2">PNUSAS094603</strain>
    </source>
</reference>
<dbReference type="Pfam" id="PF04471">
    <property type="entry name" value="Mrr_cat"/>
    <property type="match status" value="1"/>
</dbReference>
<dbReference type="InterPro" id="IPR011335">
    <property type="entry name" value="Restrct_endonuc-II-like"/>
</dbReference>
<sequence length="455" mass="50802">MSQRSDLPFGSEFSPSQIDLVGLLDMIAQNENNKTLEEAIRNAFFSKHGNGNIRNQYKLAMNCRLGLKAYGIINADGKFTDFGRKLLTLKLSSSDLYKELARHILLNLNGMTLVQCIKDMTVAGEIVNLTTLRKGLAERGVHYPSGGKHPSMMRLWLAKAGVFVGSRWQVNDQAIKDILGLDSDDFPQLASLTSQQKAFVLTLANIDSQDEIPANHIVKLAEATYGIEFPEKSLPKQVLNKLEEYGYILARKTTEGRGAKPFMITATDKLVAEIIMPLLNQLEQQTDPKLIELLRKPLAEILEEIDSSDRYISGLALEALAFKLMRLLAMDYAATRLRAQSTGGAEIDIIFQSTRLVFSRWQVQCKNTSRVSLDDVAKEVGLTHFLKSNAIVMVSTGDIGSEARRYANKIMAESNLCVVMIDRDDLNIIRDNPSYIVEAFNREASHAMNLKKLDI</sequence>
<dbReference type="SUPFAM" id="SSF52980">
    <property type="entry name" value="Restriction endonuclease-like"/>
    <property type="match status" value="1"/>
</dbReference>
<dbReference type="EMBL" id="AAKAJM010000005">
    <property type="protein sequence ID" value="ECQ3012119.1"/>
    <property type="molecule type" value="Genomic_DNA"/>
</dbReference>
<accession>A0A5Y7W3R2</accession>
<dbReference type="GO" id="GO:0004519">
    <property type="term" value="F:endonuclease activity"/>
    <property type="evidence" value="ECO:0007669"/>
    <property type="project" value="UniProtKB-KW"/>
</dbReference>
<name>A0A5Y7W3R2_SALER</name>
<evidence type="ECO:0000313" key="3">
    <source>
        <dbReference type="EMBL" id="EDH4585100.1"/>
    </source>
</evidence>
<dbReference type="EMBL" id="AAMHSF010000006">
    <property type="protein sequence ID" value="EDH4585100.1"/>
    <property type="molecule type" value="Genomic_DNA"/>
</dbReference>
<keyword evidence="2" id="KW-0255">Endonuclease</keyword>
<protein>
    <submittedName>
        <fullName evidence="2">Restriction endonuclease</fullName>
    </submittedName>
</protein>
<dbReference type="AlphaFoldDB" id="A0A5Y7W3R2"/>
<dbReference type="GO" id="GO:0009307">
    <property type="term" value="P:DNA restriction-modification system"/>
    <property type="evidence" value="ECO:0007669"/>
    <property type="project" value="InterPro"/>
</dbReference>
<feature type="domain" description="Restriction endonuclease type IV Mrr" evidence="1">
    <location>
        <begin position="312"/>
        <end position="426"/>
    </location>
</feature>
<gene>
    <name evidence="3" type="ORF">CBX91_13570</name>
    <name evidence="2" type="ORF">FZ370_09730</name>
</gene>
<dbReference type="GO" id="GO:0003677">
    <property type="term" value="F:DNA binding"/>
    <property type="evidence" value="ECO:0007669"/>
    <property type="project" value="InterPro"/>
</dbReference>
<proteinExistence type="predicted"/>
<evidence type="ECO:0000259" key="1">
    <source>
        <dbReference type="Pfam" id="PF04471"/>
    </source>
</evidence>
<dbReference type="InterPro" id="IPR007560">
    <property type="entry name" value="Restrct_endonuc_IV_Mrr"/>
</dbReference>